<evidence type="ECO:0000313" key="3">
    <source>
        <dbReference type="Proteomes" id="UP000597613"/>
    </source>
</evidence>
<dbReference type="PANTHER" id="PTHR45947:SF3">
    <property type="entry name" value="SULFOQUINOVOSYL TRANSFERASE SQD2"/>
    <property type="match status" value="1"/>
</dbReference>
<protein>
    <submittedName>
        <fullName evidence="2">Glycosyltransferase family 4 protein</fullName>
    </submittedName>
</protein>
<proteinExistence type="predicted"/>
<evidence type="ECO:0000259" key="1">
    <source>
        <dbReference type="Pfam" id="PF00534"/>
    </source>
</evidence>
<dbReference type="InterPro" id="IPR050194">
    <property type="entry name" value="Glycosyltransferase_grp1"/>
</dbReference>
<name>A0ABR7ALJ4_9SPHN</name>
<dbReference type="Pfam" id="PF00534">
    <property type="entry name" value="Glycos_transf_1"/>
    <property type="match status" value="1"/>
</dbReference>
<accession>A0ABR7ALJ4</accession>
<reference evidence="2 3" key="1">
    <citation type="submission" date="2020-08" db="EMBL/GenBank/DDBJ databases">
        <title>Putative novel bacterial strains isolated from necrotic wheat leaf tissues caused by Xanthomonas translucens.</title>
        <authorList>
            <person name="Tambong J.T."/>
        </authorList>
    </citation>
    <scope>NUCLEOTIDE SEQUENCE [LARGE SCALE GENOMIC DNA]</scope>
    <source>
        <strain evidence="3">DOAB 1063</strain>
    </source>
</reference>
<keyword evidence="3" id="KW-1185">Reference proteome</keyword>
<dbReference type="InterPro" id="IPR001296">
    <property type="entry name" value="Glyco_trans_1"/>
</dbReference>
<dbReference type="Gene3D" id="3.40.50.2000">
    <property type="entry name" value="Glycogen Phosphorylase B"/>
    <property type="match status" value="2"/>
</dbReference>
<evidence type="ECO:0000313" key="2">
    <source>
        <dbReference type="EMBL" id="MBC3941301.1"/>
    </source>
</evidence>
<organism evidence="2 3">
    <name type="scientific">Sphingomonas albertensis</name>
    <dbReference type="NCBI Taxonomy" id="2762591"/>
    <lineage>
        <taxon>Bacteria</taxon>
        <taxon>Pseudomonadati</taxon>
        <taxon>Pseudomonadota</taxon>
        <taxon>Alphaproteobacteria</taxon>
        <taxon>Sphingomonadales</taxon>
        <taxon>Sphingomonadaceae</taxon>
        <taxon>Sphingomonas</taxon>
    </lineage>
</organism>
<gene>
    <name evidence="2" type="ORF">H8S47_06315</name>
</gene>
<feature type="domain" description="Glycosyl transferase family 1" evidence="1">
    <location>
        <begin position="202"/>
        <end position="338"/>
    </location>
</feature>
<dbReference type="EMBL" id="JACONT010000009">
    <property type="protein sequence ID" value="MBC3941301.1"/>
    <property type="molecule type" value="Genomic_DNA"/>
</dbReference>
<sequence>MASTVSPKSAILFYGGFASQAGGAFMHTTTFSAGLRARGWSVTTITLECLPLLVRYLPHIVEKLINVLFPPLGFYYKGRVTKLLYKHFIERKPNDLLVFEDIYLAWNSKNPSVSILHAVWSDNLQAYNLTDHKIDRLKRKEVAAIKNISHEVITVSSRYKNFIEKVHLHNMGIRDLKVVELGLDVNIESLRAAQIEMNGIRSLIYCGSLEARKNVYFMFEVFARILAADPMAALTIVGDGPDREGLKRYSAEHNLNVTFLGRLSHEQVLKELPKHNIYIHTALKESFSFALLEAKLAGLTTCALANLEVPEEFIDLGFETFDPADWSSQILSVEARPDMRDFPDYSIKRMTDHTLSLVSMSDS</sequence>
<dbReference type="CDD" id="cd03801">
    <property type="entry name" value="GT4_PimA-like"/>
    <property type="match status" value="1"/>
</dbReference>
<dbReference type="Proteomes" id="UP000597613">
    <property type="component" value="Unassembled WGS sequence"/>
</dbReference>
<dbReference type="SUPFAM" id="SSF53756">
    <property type="entry name" value="UDP-Glycosyltransferase/glycogen phosphorylase"/>
    <property type="match status" value="1"/>
</dbReference>
<comment type="caution">
    <text evidence="2">The sequence shown here is derived from an EMBL/GenBank/DDBJ whole genome shotgun (WGS) entry which is preliminary data.</text>
</comment>
<dbReference type="PANTHER" id="PTHR45947">
    <property type="entry name" value="SULFOQUINOVOSYL TRANSFERASE SQD2"/>
    <property type="match status" value="1"/>
</dbReference>
<dbReference type="RefSeq" id="WP_187503070.1">
    <property type="nucleotide sequence ID" value="NZ_JACONT010000009.1"/>
</dbReference>